<evidence type="ECO:0000256" key="6">
    <source>
        <dbReference type="SAM" id="Phobius"/>
    </source>
</evidence>
<comment type="similarity">
    <text evidence="2">Belongs to the GtrA family.</text>
</comment>
<keyword evidence="9" id="KW-1185">Reference proteome</keyword>
<evidence type="ECO:0000256" key="1">
    <source>
        <dbReference type="ARBA" id="ARBA00004141"/>
    </source>
</evidence>
<keyword evidence="4 6" id="KW-1133">Transmembrane helix</keyword>
<evidence type="ECO:0000256" key="5">
    <source>
        <dbReference type="ARBA" id="ARBA00023136"/>
    </source>
</evidence>
<organism evidence="8 9">
    <name type="scientific">Altererythrobacter arenosus</name>
    <dbReference type="NCBI Taxonomy" id="3032592"/>
    <lineage>
        <taxon>Bacteria</taxon>
        <taxon>Pseudomonadati</taxon>
        <taxon>Pseudomonadota</taxon>
        <taxon>Alphaproteobacteria</taxon>
        <taxon>Sphingomonadales</taxon>
        <taxon>Erythrobacteraceae</taxon>
        <taxon>Altererythrobacter</taxon>
    </lineage>
</organism>
<dbReference type="Pfam" id="PF04138">
    <property type="entry name" value="GtrA_DPMS_TM"/>
    <property type="match status" value="1"/>
</dbReference>
<gene>
    <name evidence="8" type="ORF">P7228_05545</name>
</gene>
<dbReference type="RefSeq" id="WP_278017220.1">
    <property type="nucleotide sequence ID" value="NZ_CP121106.1"/>
</dbReference>
<feature type="transmembrane region" description="Helical" evidence="6">
    <location>
        <begin position="13"/>
        <end position="35"/>
    </location>
</feature>
<accession>A0ABY8FWU1</accession>
<sequence>MTALLARLRDIRFLRYILASVGALAVDVGTFLALIGFGMAAAPASAVGYSIGIVTHWLLSSRTVFQDSVAERGSGVRARQKALFVISALIGLGLTTAIVAVGVWSGVDPRLAKLVAIGASFMVTWLLRSRIVFKQGASG</sequence>
<dbReference type="InterPro" id="IPR051401">
    <property type="entry name" value="GtrA_CellWall_Glycosyl"/>
</dbReference>
<keyword evidence="5 6" id="KW-0472">Membrane</keyword>
<evidence type="ECO:0000313" key="9">
    <source>
        <dbReference type="Proteomes" id="UP001215827"/>
    </source>
</evidence>
<protein>
    <submittedName>
        <fullName evidence="8">GtrA family protein</fullName>
    </submittedName>
</protein>
<evidence type="ECO:0000256" key="4">
    <source>
        <dbReference type="ARBA" id="ARBA00022989"/>
    </source>
</evidence>
<dbReference type="EMBL" id="CP121106">
    <property type="protein sequence ID" value="WFL78530.1"/>
    <property type="molecule type" value="Genomic_DNA"/>
</dbReference>
<feature type="domain" description="GtrA/DPMS transmembrane" evidence="7">
    <location>
        <begin position="15"/>
        <end position="133"/>
    </location>
</feature>
<evidence type="ECO:0000256" key="3">
    <source>
        <dbReference type="ARBA" id="ARBA00022692"/>
    </source>
</evidence>
<feature type="transmembrane region" description="Helical" evidence="6">
    <location>
        <begin position="82"/>
        <end position="104"/>
    </location>
</feature>
<name>A0ABY8FWU1_9SPHN</name>
<feature type="transmembrane region" description="Helical" evidence="6">
    <location>
        <begin position="110"/>
        <end position="127"/>
    </location>
</feature>
<proteinExistence type="inferred from homology"/>
<comment type="subcellular location">
    <subcellularLocation>
        <location evidence="1">Membrane</location>
        <topology evidence="1">Multi-pass membrane protein</topology>
    </subcellularLocation>
</comment>
<evidence type="ECO:0000313" key="8">
    <source>
        <dbReference type="EMBL" id="WFL78530.1"/>
    </source>
</evidence>
<dbReference type="InterPro" id="IPR007267">
    <property type="entry name" value="GtrA_DPMS_TM"/>
</dbReference>
<dbReference type="Proteomes" id="UP001215827">
    <property type="component" value="Chromosome"/>
</dbReference>
<reference evidence="8 9" key="1">
    <citation type="submission" date="2023-03" db="EMBL/GenBank/DDBJ databases">
        <title>Altererythrobacter sp. CAU 1644 isolated from sand.</title>
        <authorList>
            <person name="Kim W."/>
        </authorList>
    </citation>
    <scope>NUCLEOTIDE SEQUENCE [LARGE SCALE GENOMIC DNA]</scope>
    <source>
        <strain evidence="8 9">CAU 1644</strain>
    </source>
</reference>
<keyword evidence="3 6" id="KW-0812">Transmembrane</keyword>
<dbReference type="PANTHER" id="PTHR38459">
    <property type="entry name" value="PROPHAGE BACTOPRENOL-LINKED GLUCOSE TRANSLOCASE HOMOLOG"/>
    <property type="match status" value="1"/>
</dbReference>
<dbReference type="PANTHER" id="PTHR38459:SF1">
    <property type="entry name" value="PROPHAGE BACTOPRENOL-LINKED GLUCOSE TRANSLOCASE HOMOLOG"/>
    <property type="match status" value="1"/>
</dbReference>
<feature type="transmembrane region" description="Helical" evidence="6">
    <location>
        <begin position="41"/>
        <end position="61"/>
    </location>
</feature>
<evidence type="ECO:0000256" key="2">
    <source>
        <dbReference type="ARBA" id="ARBA00009399"/>
    </source>
</evidence>
<evidence type="ECO:0000259" key="7">
    <source>
        <dbReference type="Pfam" id="PF04138"/>
    </source>
</evidence>